<proteinExistence type="inferred from homology"/>
<dbReference type="PANTHER" id="PTHR43740:SF2">
    <property type="entry name" value="LEUCINE--TRNA LIGASE, MITOCHONDRIAL"/>
    <property type="match status" value="1"/>
</dbReference>
<dbReference type="PRINTS" id="PR00985">
    <property type="entry name" value="TRNASYNTHLEU"/>
</dbReference>
<feature type="domain" description="Aminoacyl-tRNA synthetase class Ia" evidence="11">
    <location>
        <begin position="540"/>
        <end position="633"/>
    </location>
</feature>
<dbReference type="Pfam" id="PF09334">
    <property type="entry name" value="tRNA-synt_1g"/>
    <property type="match status" value="1"/>
</dbReference>
<evidence type="ECO:0000256" key="6">
    <source>
        <dbReference type="ARBA" id="ARBA00022917"/>
    </source>
</evidence>
<dbReference type="HAMAP" id="MF_00049_B">
    <property type="entry name" value="Leu_tRNA_synth_B"/>
    <property type="match status" value="1"/>
</dbReference>
<dbReference type="Pfam" id="PF08264">
    <property type="entry name" value="Anticodon_1"/>
    <property type="match status" value="1"/>
</dbReference>
<dbReference type="SUPFAM" id="SSF50677">
    <property type="entry name" value="ValRS/IleRS/LeuRS editing domain"/>
    <property type="match status" value="1"/>
</dbReference>
<keyword evidence="4 9" id="KW-0547">Nucleotide-binding</keyword>
<evidence type="ECO:0000256" key="4">
    <source>
        <dbReference type="ARBA" id="ARBA00022741"/>
    </source>
</evidence>
<keyword evidence="3 9" id="KW-0436">Ligase</keyword>
<feature type="domain" description="Methionyl/Valyl/Leucyl/Isoleucyl-tRNA synthetase anticodon-binding" evidence="12">
    <location>
        <begin position="684"/>
        <end position="795"/>
    </location>
</feature>
<reference evidence="15 16" key="1">
    <citation type="journal article" date="2016" name="Nat. Commun.">
        <title>Thousands of microbial genomes shed light on interconnected biogeochemical processes in an aquifer system.</title>
        <authorList>
            <person name="Anantharaman K."/>
            <person name="Brown C.T."/>
            <person name="Hug L.A."/>
            <person name="Sharon I."/>
            <person name="Castelle C.J."/>
            <person name="Probst A.J."/>
            <person name="Thomas B.C."/>
            <person name="Singh A."/>
            <person name="Wilkins M.J."/>
            <person name="Karaoz U."/>
            <person name="Brodie E.L."/>
            <person name="Williams K.H."/>
            <person name="Hubbard S.S."/>
            <person name="Banfield J.F."/>
        </authorList>
    </citation>
    <scope>NUCLEOTIDE SEQUENCE [LARGE SCALE GENOMIC DNA]</scope>
</reference>
<evidence type="ECO:0000259" key="11">
    <source>
        <dbReference type="Pfam" id="PF00133"/>
    </source>
</evidence>
<dbReference type="CDD" id="cd00812">
    <property type="entry name" value="LeuRS_core"/>
    <property type="match status" value="1"/>
</dbReference>
<dbReference type="GO" id="GO:0005829">
    <property type="term" value="C:cytosol"/>
    <property type="evidence" value="ECO:0007669"/>
    <property type="project" value="TreeGrafter"/>
</dbReference>
<protein>
    <recommendedName>
        <fullName evidence="9">Leucine--tRNA ligase</fullName>
        <ecNumber evidence="9">6.1.1.4</ecNumber>
    </recommendedName>
    <alternativeName>
        <fullName evidence="9">Leucyl-tRNA synthetase</fullName>
        <shortName evidence="9">LeuRS</shortName>
    </alternativeName>
</protein>
<dbReference type="GO" id="GO:0005524">
    <property type="term" value="F:ATP binding"/>
    <property type="evidence" value="ECO:0007669"/>
    <property type="project" value="UniProtKB-UniRule"/>
</dbReference>
<keyword evidence="5 9" id="KW-0067">ATP-binding</keyword>
<dbReference type="InterPro" id="IPR009080">
    <property type="entry name" value="tRNAsynth_Ia_anticodon-bd"/>
</dbReference>
<feature type="domain" description="Leucyl-tRNA synthetase editing" evidence="14">
    <location>
        <begin position="222"/>
        <end position="416"/>
    </location>
</feature>
<evidence type="ECO:0000256" key="10">
    <source>
        <dbReference type="RuleBase" id="RU363035"/>
    </source>
</evidence>
<dbReference type="Gene3D" id="3.10.20.590">
    <property type="match status" value="1"/>
</dbReference>
<comment type="similarity">
    <text evidence="1 9 10">Belongs to the class-I aminoacyl-tRNA synthetase family.</text>
</comment>
<dbReference type="PROSITE" id="PS00178">
    <property type="entry name" value="AA_TRNA_LIGASE_I"/>
    <property type="match status" value="1"/>
</dbReference>
<evidence type="ECO:0000256" key="7">
    <source>
        <dbReference type="ARBA" id="ARBA00023146"/>
    </source>
</evidence>
<dbReference type="Gene3D" id="3.40.50.620">
    <property type="entry name" value="HUPs"/>
    <property type="match status" value="2"/>
</dbReference>
<comment type="subcellular location">
    <subcellularLocation>
        <location evidence="9">Cytoplasm</location>
    </subcellularLocation>
</comment>
<evidence type="ECO:0000256" key="3">
    <source>
        <dbReference type="ARBA" id="ARBA00022598"/>
    </source>
</evidence>
<comment type="caution">
    <text evidence="15">The sequence shown here is derived from an EMBL/GenBank/DDBJ whole genome shotgun (WGS) entry which is preliminary data.</text>
</comment>
<keyword evidence="6 9" id="KW-0648">Protein biosynthesis</keyword>
<dbReference type="Pfam" id="PF13603">
    <property type="entry name" value="tRNA-synt_1_2"/>
    <property type="match status" value="1"/>
</dbReference>
<evidence type="ECO:0000259" key="14">
    <source>
        <dbReference type="Pfam" id="PF13603"/>
    </source>
</evidence>
<dbReference type="PANTHER" id="PTHR43740">
    <property type="entry name" value="LEUCYL-TRNA SYNTHETASE"/>
    <property type="match status" value="1"/>
</dbReference>
<comment type="catalytic activity">
    <reaction evidence="8 9">
        <text>tRNA(Leu) + L-leucine + ATP = L-leucyl-tRNA(Leu) + AMP + diphosphate</text>
        <dbReference type="Rhea" id="RHEA:11688"/>
        <dbReference type="Rhea" id="RHEA-COMP:9613"/>
        <dbReference type="Rhea" id="RHEA-COMP:9622"/>
        <dbReference type="ChEBI" id="CHEBI:30616"/>
        <dbReference type="ChEBI" id="CHEBI:33019"/>
        <dbReference type="ChEBI" id="CHEBI:57427"/>
        <dbReference type="ChEBI" id="CHEBI:78442"/>
        <dbReference type="ChEBI" id="CHEBI:78494"/>
        <dbReference type="ChEBI" id="CHEBI:456215"/>
        <dbReference type="EC" id="6.1.1.4"/>
    </reaction>
</comment>
<dbReference type="Pfam" id="PF00133">
    <property type="entry name" value="tRNA-synt_1"/>
    <property type="match status" value="1"/>
</dbReference>
<feature type="domain" description="Methionyl/Leucyl tRNA synthetase" evidence="13">
    <location>
        <begin position="42"/>
        <end position="170"/>
    </location>
</feature>
<dbReference type="Proteomes" id="UP000177090">
    <property type="component" value="Unassembled WGS sequence"/>
</dbReference>
<keyword evidence="2 9" id="KW-0963">Cytoplasm</keyword>
<dbReference type="InterPro" id="IPR002300">
    <property type="entry name" value="aa-tRNA-synth_Ia"/>
</dbReference>
<feature type="binding site" evidence="9">
    <location>
        <position position="610"/>
    </location>
    <ligand>
        <name>ATP</name>
        <dbReference type="ChEBI" id="CHEBI:30616"/>
    </ligand>
</feature>
<dbReference type="InterPro" id="IPR001412">
    <property type="entry name" value="aa-tRNA-synth_I_CS"/>
</dbReference>
<gene>
    <name evidence="9" type="primary">leuS</name>
    <name evidence="15" type="ORF">A2569_03455</name>
</gene>
<dbReference type="GO" id="GO:0006429">
    <property type="term" value="P:leucyl-tRNA aminoacylation"/>
    <property type="evidence" value="ECO:0007669"/>
    <property type="project" value="UniProtKB-UniRule"/>
</dbReference>
<organism evidence="15 16">
    <name type="scientific">Candidatus Vogelbacteria bacterium RIFOXYD1_FULL_51_18</name>
    <dbReference type="NCBI Taxonomy" id="1802440"/>
    <lineage>
        <taxon>Bacteria</taxon>
        <taxon>Candidatus Vogeliibacteriota</taxon>
    </lineage>
</organism>
<dbReference type="InterPro" id="IPR002302">
    <property type="entry name" value="Leu-tRNA-ligase"/>
</dbReference>
<dbReference type="InterPro" id="IPR009008">
    <property type="entry name" value="Val/Leu/Ile-tRNA-synth_edit"/>
</dbReference>
<dbReference type="SUPFAM" id="SSF47323">
    <property type="entry name" value="Anticodon-binding domain of a subclass of class I aminoacyl-tRNA synthetases"/>
    <property type="match status" value="1"/>
</dbReference>
<dbReference type="Gene3D" id="1.10.730.10">
    <property type="entry name" value="Isoleucyl-tRNA Synthetase, Domain 1"/>
    <property type="match status" value="1"/>
</dbReference>
<dbReference type="FunFam" id="3.40.50.620:FF:000056">
    <property type="entry name" value="Leucine--tRNA ligase"/>
    <property type="match status" value="1"/>
</dbReference>
<evidence type="ECO:0000259" key="12">
    <source>
        <dbReference type="Pfam" id="PF08264"/>
    </source>
</evidence>
<dbReference type="FunFam" id="3.40.50.620:FF:000077">
    <property type="entry name" value="Leucine--tRNA ligase"/>
    <property type="match status" value="1"/>
</dbReference>
<dbReference type="InterPro" id="IPR015413">
    <property type="entry name" value="Methionyl/Leucyl_tRNA_Synth"/>
</dbReference>
<dbReference type="EC" id="6.1.1.4" evidence="9"/>
<evidence type="ECO:0000256" key="8">
    <source>
        <dbReference type="ARBA" id="ARBA00047469"/>
    </source>
</evidence>
<dbReference type="InterPro" id="IPR014729">
    <property type="entry name" value="Rossmann-like_a/b/a_fold"/>
</dbReference>
<comment type="caution">
    <text evidence="9">Lacks conserved residue(s) required for the propagation of feature annotation.</text>
</comment>
<dbReference type="CDD" id="cd07958">
    <property type="entry name" value="Anticodon_Ia_Leu_BEm"/>
    <property type="match status" value="1"/>
</dbReference>
<accession>A0A1G2QLS4</accession>
<dbReference type="InterPro" id="IPR025709">
    <property type="entry name" value="Leu_tRNA-synth_edit"/>
</dbReference>
<dbReference type="GO" id="GO:0004823">
    <property type="term" value="F:leucine-tRNA ligase activity"/>
    <property type="evidence" value="ECO:0007669"/>
    <property type="project" value="UniProtKB-UniRule"/>
</dbReference>
<dbReference type="GO" id="GO:0002161">
    <property type="term" value="F:aminoacyl-tRNA deacylase activity"/>
    <property type="evidence" value="ECO:0007669"/>
    <property type="project" value="InterPro"/>
</dbReference>
<dbReference type="STRING" id="1802440.A2569_03455"/>
<evidence type="ECO:0000256" key="5">
    <source>
        <dbReference type="ARBA" id="ARBA00022840"/>
    </source>
</evidence>
<keyword evidence="7 9" id="KW-0030">Aminoacyl-tRNA synthetase</keyword>
<dbReference type="FunFam" id="1.10.730.10:FF:000002">
    <property type="entry name" value="Leucine--tRNA ligase"/>
    <property type="match status" value="1"/>
</dbReference>
<dbReference type="AlphaFoldDB" id="A0A1G2QLS4"/>
<evidence type="ECO:0000256" key="9">
    <source>
        <dbReference type="HAMAP-Rule" id="MF_00049"/>
    </source>
</evidence>
<dbReference type="NCBIfam" id="TIGR00396">
    <property type="entry name" value="leuS_bact"/>
    <property type="match status" value="1"/>
</dbReference>
<dbReference type="SUPFAM" id="SSF52374">
    <property type="entry name" value="Nucleotidylyl transferase"/>
    <property type="match status" value="1"/>
</dbReference>
<evidence type="ECO:0000259" key="13">
    <source>
        <dbReference type="Pfam" id="PF09334"/>
    </source>
</evidence>
<evidence type="ECO:0000256" key="2">
    <source>
        <dbReference type="ARBA" id="ARBA00022490"/>
    </source>
</evidence>
<dbReference type="EMBL" id="MHTL01000001">
    <property type="protein sequence ID" value="OHA61540.1"/>
    <property type="molecule type" value="Genomic_DNA"/>
</dbReference>
<dbReference type="InterPro" id="IPR013155">
    <property type="entry name" value="M/V/L/I-tRNA-synth_anticd-bd"/>
</dbReference>
<evidence type="ECO:0000256" key="1">
    <source>
        <dbReference type="ARBA" id="ARBA00005594"/>
    </source>
</evidence>
<evidence type="ECO:0000313" key="16">
    <source>
        <dbReference type="Proteomes" id="UP000177090"/>
    </source>
</evidence>
<evidence type="ECO:0000313" key="15">
    <source>
        <dbReference type="EMBL" id="OHA61540.1"/>
    </source>
</evidence>
<name>A0A1G2QLS4_9BACT</name>
<sequence length="834" mass="94886">MEKYDHKKIEQKWRERWEQANIYKTDEGQGQDKRKCYVLDMFPYPSGDGLHVGHPKGYIATDIYSRFKKMNGFSVLHPMGWDAFGLPAENYAIKNKVHPRVAVSKNIARFKEQLGRLGFNYDWSREINTTDPAYYKWTQWIFLKLLEKGLAYESHEPINWCPSCQTGLANEDLENGRCERCGSAVEKRPMRQWMLKITDYAERLLKDLDELEWPESIKESQRNWIGRSTGSEIKFLIKHFSRNNAELTQKIAEESQRNKINVFTTRPDTLFGVTFMAISPELAQKWLNVSWLPSEEVKKYIGDTLTTRATQSVKDNPEKTGIFSGVYATNPANQEDIPVWVVNYVLGDVGTGAIMAVPAHDERDYEFAKKFKLPIVEVIQGGDVSKGAYIGEGVLINSSQFDKLPSEKAKKKITEFVGGEMATTYRLKDWVFSRQRYWGEPIPVIHCDRCNVVPVPEKDLPVMLPEVERYEPTGTGESPLAAISEWVNTTCPTCGGPAKRETNTMPQWAGSSWYYIAYCISESLNPSAGGQVSIPISGQISKPEFRNNITRWLPVDMYVGGTEHATRHLIYARFWHKFLFDIGVVSTPEPFARLKNQGLIMGEDGRKMGKRYGNVINPDDVVEKFGADTLRVYEMFMGPFEEGQAWSADNMVGSRRFLEKVWRIAERMKEVRLAAASLTSGADVLRMLHQTIKKVTDDIENFKFNTAISQMMIAASAMETSGISRDDFKYFLIIFSPFAPHLAQELWENLGEHGFIYKSAWPQADETLAMKTVIRVAIQINGKVRDEMEVSAGITEAEIIPLALAREKVKLWISGKTTPKVLYVKGSLVSIVVT</sequence>